<evidence type="ECO:0000313" key="2">
    <source>
        <dbReference type="EMBL" id="KAF0710816.1"/>
    </source>
</evidence>
<sequence length="682" mass="79157">MSKRIKTMLRMAKNNVNNTTNKKFLKPAVCRNLVDSFQSHNNVNDLKDYLVEWVNKSDPSCGLSDDVYPSNDVNDDMFKNKKQCFESNLTSCAYNNKIDTSITLNNINYTLEFSKDIAVGNNNFNHPGIFDIIENAKQVNYDDIYGKSSVILGTPLLPLDNFIPMEQDNNETDRKLSVISGTAESLVRSVEVHLNTNNQNKRKSRVSLKGDTRQFRIYRNQKRNSGLEYTTNTGKTVKPRTSTILVDCKAKCKSKIGDDLREQLFNLYWSMGSFNRRTAYMSKLITCCPKISCRKRRDTPEKQKPKEKTYQYYVPKDGELIRVCKGCFMKIFCESIKFLRNICTNMLSSPAQRCSPDKRGRAPPSNKRSQHDISLLINHINRLPSYESHYCRKETSKKYLPSHFTLQRAYDEYRISVEKPVSRTLYEKYFKDAGLKVKNPKKDTCAQCDKYKIQLTDNIITTDQKTKIIEDKIKHQNEAEQAYESKRNDIATMSKDHCVLSFDLQQCLPTPSLESSVAFYKRQLWTYNLTVHNCVSSKATCYIWYETLAKRGANEIGSCVYNYLSNLPKNITHVTMYSDCCPGQNKNNVKWIRYIKNEKDIVYYKTSLDLNAKFNKLNLKRKNSTSMDITRAYNDMLCITEEKKKDLMTLLEFIPETFHNFYKNLKSTKNITDPIVSDEENE</sequence>
<gene>
    <name evidence="2" type="ORF">FWK35_00032335</name>
</gene>
<organism evidence="2 3">
    <name type="scientific">Aphis craccivora</name>
    <name type="common">Cowpea aphid</name>
    <dbReference type="NCBI Taxonomy" id="307492"/>
    <lineage>
        <taxon>Eukaryota</taxon>
        <taxon>Metazoa</taxon>
        <taxon>Ecdysozoa</taxon>
        <taxon>Arthropoda</taxon>
        <taxon>Hexapoda</taxon>
        <taxon>Insecta</taxon>
        <taxon>Pterygota</taxon>
        <taxon>Neoptera</taxon>
        <taxon>Paraneoptera</taxon>
        <taxon>Hemiptera</taxon>
        <taxon>Sternorrhyncha</taxon>
        <taxon>Aphidomorpha</taxon>
        <taxon>Aphidoidea</taxon>
        <taxon>Aphididae</taxon>
        <taxon>Aphidini</taxon>
        <taxon>Aphis</taxon>
        <taxon>Aphis</taxon>
    </lineage>
</organism>
<dbReference type="Proteomes" id="UP000478052">
    <property type="component" value="Unassembled WGS sequence"/>
</dbReference>
<name>A0A6G0VV58_APHCR</name>
<protein>
    <submittedName>
        <fullName evidence="2">Uncharacterized protein</fullName>
    </submittedName>
</protein>
<dbReference type="OrthoDB" id="6627794at2759"/>
<evidence type="ECO:0000313" key="3">
    <source>
        <dbReference type="Proteomes" id="UP000478052"/>
    </source>
</evidence>
<evidence type="ECO:0000256" key="1">
    <source>
        <dbReference type="SAM" id="MobiDB-lite"/>
    </source>
</evidence>
<accession>A0A6G0VV58</accession>
<keyword evidence="3" id="KW-1185">Reference proteome</keyword>
<comment type="caution">
    <text evidence="2">The sequence shown here is derived from an EMBL/GenBank/DDBJ whole genome shotgun (WGS) entry which is preliminary data.</text>
</comment>
<feature type="region of interest" description="Disordered" evidence="1">
    <location>
        <begin position="351"/>
        <end position="370"/>
    </location>
</feature>
<proteinExistence type="predicted"/>
<dbReference type="EMBL" id="VUJU01011520">
    <property type="protein sequence ID" value="KAF0710816.1"/>
    <property type="molecule type" value="Genomic_DNA"/>
</dbReference>
<dbReference type="PANTHER" id="PTHR10773:SF19">
    <property type="match status" value="1"/>
</dbReference>
<dbReference type="PANTHER" id="PTHR10773">
    <property type="entry name" value="DNA-DIRECTED RNA POLYMERASES I, II, AND III SUBUNIT RPABC2"/>
    <property type="match status" value="1"/>
</dbReference>
<dbReference type="AlphaFoldDB" id="A0A6G0VV58"/>
<reference evidence="2 3" key="1">
    <citation type="submission" date="2019-08" db="EMBL/GenBank/DDBJ databases">
        <title>Whole genome of Aphis craccivora.</title>
        <authorList>
            <person name="Voronova N.V."/>
            <person name="Shulinski R.S."/>
            <person name="Bandarenka Y.V."/>
            <person name="Zhorov D.G."/>
            <person name="Warner D."/>
        </authorList>
    </citation>
    <scope>NUCLEOTIDE SEQUENCE [LARGE SCALE GENOMIC DNA]</scope>
    <source>
        <strain evidence="2">180601</strain>
        <tissue evidence="2">Whole Body</tissue>
    </source>
</reference>